<dbReference type="EMBL" id="WMBF01000065">
    <property type="protein sequence ID" value="MBW5421780.1"/>
    <property type="molecule type" value="Genomic_DNA"/>
</dbReference>
<keyword evidence="4" id="KW-0067">ATP-binding</keyword>
<keyword evidence="1" id="KW-0418">Kinase</keyword>
<evidence type="ECO:0000256" key="2">
    <source>
        <dbReference type="SAM" id="MobiDB-lite"/>
    </source>
</evidence>
<dbReference type="InterPro" id="IPR050267">
    <property type="entry name" value="Anti-sigma-factor_SerPK"/>
</dbReference>
<sequence>MTRAEARSTASGAPGYTETMPCVPESARRARLLVSAALSAWDIGELAGDGVQIVAELVGNAIDHTRCRVVRVLVTRSTAGVVRIGVADNCGEAPEMGDPDGNSEGGRGLLLVDALSRRWGYDRKRWGKVVWAELEAPPRC</sequence>
<accession>A0ABS6YK38</accession>
<dbReference type="SUPFAM" id="SSF55874">
    <property type="entry name" value="ATPase domain of HSP90 chaperone/DNA topoisomerase II/histidine kinase"/>
    <property type="match status" value="1"/>
</dbReference>
<dbReference type="CDD" id="cd16936">
    <property type="entry name" value="HATPase_RsbW-like"/>
    <property type="match status" value="1"/>
</dbReference>
<feature type="domain" description="Histidine kinase/HSP90-like ATPase" evidence="3">
    <location>
        <begin position="24"/>
        <end position="132"/>
    </location>
</feature>
<keyword evidence="1" id="KW-0808">Transferase</keyword>
<evidence type="ECO:0000259" key="3">
    <source>
        <dbReference type="Pfam" id="PF13581"/>
    </source>
</evidence>
<dbReference type="InterPro" id="IPR003594">
    <property type="entry name" value="HATPase_dom"/>
</dbReference>
<dbReference type="Pfam" id="PF13581">
    <property type="entry name" value="HATPase_c_2"/>
    <property type="match status" value="1"/>
</dbReference>
<dbReference type="Proteomes" id="UP001197114">
    <property type="component" value="Unassembled WGS sequence"/>
</dbReference>
<dbReference type="GO" id="GO:0005524">
    <property type="term" value="F:ATP binding"/>
    <property type="evidence" value="ECO:0007669"/>
    <property type="project" value="UniProtKB-KW"/>
</dbReference>
<gene>
    <name evidence="4" type="ORF">GKQ77_09395</name>
</gene>
<comment type="caution">
    <text evidence="4">The sequence shown here is derived from an EMBL/GenBank/DDBJ whole genome shotgun (WGS) entry which is preliminary data.</text>
</comment>
<dbReference type="Gene3D" id="3.30.565.10">
    <property type="entry name" value="Histidine kinase-like ATPase, C-terminal domain"/>
    <property type="match status" value="1"/>
</dbReference>
<dbReference type="RefSeq" id="WP_308117600.1">
    <property type="nucleotide sequence ID" value="NZ_WMBF01000065.1"/>
</dbReference>
<organism evidence="4 5">
    <name type="scientific">Streptomyces anatolicus</name>
    <dbReference type="NCBI Taxonomy" id="2675858"/>
    <lineage>
        <taxon>Bacteria</taxon>
        <taxon>Bacillati</taxon>
        <taxon>Actinomycetota</taxon>
        <taxon>Actinomycetes</taxon>
        <taxon>Kitasatosporales</taxon>
        <taxon>Streptomycetaceae</taxon>
        <taxon>Streptomyces</taxon>
    </lineage>
</organism>
<evidence type="ECO:0000313" key="4">
    <source>
        <dbReference type="EMBL" id="MBW5421780.1"/>
    </source>
</evidence>
<dbReference type="PANTHER" id="PTHR35526:SF3">
    <property type="entry name" value="ANTI-SIGMA-F FACTOR RSBW"/>
    <property type="match status" value="1"/>
</dbReference>
<dbReference type="InterPro" id="IPR036890">
    <property type="entry name" value="HATPase_C_sf"/>
</dbReference>
<keyword evidence="5" id="KW-1185">Reference proteome</keyword>
<proteinExistence type="predicted"/>
<protein>
    <submittedName>
        <fullName evidence="4">ATP-binding protein</fullName>
    </submittedName>
</protein>
<evidence type="ECO:0000256" key="1">
    <source>
        <dbReference type="ARBA" id="ARBA00022527"/>
    </source>
</evidence>
<evidence type="ECO:0000313" key="5">
    <source>
        <dbReference type="Proteomes" id="UP001197114"/>
    </source>
</evidence>
<keyword evidence="4" id="KW-0547">Nucleotide-binding</keyword>
<feature type="region of interest" description="Disordered" evidence="2">
    <location>
        <begin position="1"/>
        <end position="20"/>
    </location>
</feature>
<reference evidence="4 5" key="1">
    <citation type="submission" date="2019-11" db="EMBL/GenBank/DDBJ databases">
        <authorList>
            <person name="Ay H."/>
        </authorList>
    </citation>
    <scope>NUCLEOTIDE SEQUENCE [LARGE SCALE GENOMIC DNA]</scope>
    <source>
        <strain evidence="4 5">BG9H</strain>
    </source>
</reference>
<keyword evidence="1" id="KW-0723">Serine/threonine-protein kinase</keyword>
<dbReference type="PANTHER" id="PTHR35526">
    <property type="entry name" value="ANTI-SIGMA-F FACTOR RSBW-RELATED"/>
    <property type="match status" value="1"/>
</dbReference>
<name>A0ABS6YK38_9ACTN</name>